<dbReference type="EMBL" id="JAGKQQ010000001">
    <property type="protein sequence ID" value="MBP3959391.1"/>
    <property type="molecule type" value="Genomic_DNA"/>
</dbReference>
<dbReference type="Pfam" id="PF13180">
    <property type="entry name" value="PDZ_2"/>
    <property type="match status" value="1"/>
</dbReference>
<reference evidence="2 3" key="1">
    <citation type="submission" date="2021-04" db="EMBL/GenBank/DDBJ databases">
        <authorList>
            <person name="Ivanova A."/>
        </authorList>
    </citation>
    <scope>NUCLEOTIDE SEQUENCE [LARGE SCALE GENOMIC DNA]</scope>
    <source>
        <strain evidence="2 3">G18</strain>
    </source>
</reference>
<protein>
    <submittedName>
        <fullName evidence="2">M6 family metalloprotease domain-containing protein</fullName>
    </submittedName>
</protein>
<dbReference type="Gene3D" id="2.30.42.10">
    <property type="match status" value="1"/>
</dbReference>
<keyword evidence="2" id="KW-0645">Protease</keyword>
<dbReference type="NCBIfam" id="TIGR03296">
    <property type="entry name" value="M6dom_TIGR03296"/>
    <property type="match status" value="1"/>
</dbReference>
<proteinExistence type="predicted"/>
<evidence type="ECO:0000259" key="1">
    <source>
        <dbReference type="PROSITE" id="PS50106"/>
    </source>
</evidence>
<dbReference type="InterPro" id="IPR001478">
    <property type="entry name" value="PDZ"/>
</dbReference>
<dbReference type="InterPro" id="IPR024079">
    <property type="entry name" value="MetalloPept_cat_dom_sf"/>
</dbReference>
<feature type="domain" description="PDZ" evidence="1">
    <location>
        <begin position="128"/>
        <end position="198"/>
    </location>
</feature>
<accession>A0ABS5C083</accession>
<dbReference type="SUPFAM" id="SSF50156">
    <property type="entry name" value="PDZ domain-like"/>
    <property type="match status" value="1"/>
</dbReference>
<name>A0ABS5C083_9BACT</name>
<dbReference type="Pfam" id="PF05547">
    <property type="entry name" value="Peptidase_M6"/>
    <property type="match status" value="2"/>
</dbReference>
<dbReference type="SMART" id="SM00228">
    <property type="entry name" value="PDZ"/>
    <property type="match status" value="1"/>
</dbReference>
<comment type="caution">
    <text evidence="2">The sequence shown here is derived from an EMBL/GenBank/DDBJ whole genome shotgun (WGS) entry which is preliminary data.</text>
</comment>
<dbReference type="PANTHER" id="PTHR41775">
    <property type="entry name" value="SECRETED PROTEIN-RELATED"/>
    <property type="match status" value="1"/>
</dbReference>
<dbReference type="GO" id="GO:0008237">
    <property type="term" value="F:metallopeptidase activity"/>
    <property type="evidence" value="ECO:0007669"/>
    <property type="project" value="UniProtKB-KW"/>
</dbReference>
<evidence type="ECO:0000313" key="3">
    <source>
        <dbReference type="Proteomes" id="UP000676565"/>
    </source>
</evidence>
<keyword evidence="2" id="KW-0482">Metalloprotease</keyword>
<organism evidence="2 3">
    <name type="scientific">Gemmata palustris</name>
    <dbReference type="NCBI Taxonomy" id="2822762"/>
    <lineage>
        <taxon>Bacteria</taxon>
        <taxon>Pseudomonadati</taxon>
        <taxon>Planctomycetota</taxon>
        <taxon>Planctomycetia</taxon>
        <taxon>Gemmatales</taxon>
        <taxon>Gemmataceae</taxon>
        <taxon>Gemmata</taxon>
    </lineage>
</organism>
<keyword evidence="2" id="KW-0378">Hydrolase</keyword>
<dbReference type="InterPro" id="IPR036034">
    <property type="entry name" value="PDZ_sf"/>
</dbReference>
<dbReference type="Proteomes" id="UP000676565">
    <property type="component" value="Unassembled WGS sequence"/>
</dbReference>
<dbReference type="PANTHER" id="PTHR41775:SF1">
    <property type="entry name" value="PEPTIDASE M6-LIKE DOMAIN-CONTAINING PROTEIN"/>
    <property type="match status" value="1"/>
</dbReference>
<dbReference type="SUPFAM" id="SSF55486">
    <property type="entry name" value="Metalloproteases ('zincins'), catalytic domain"/>
    <property type="match status" value="1"/>
</dbReference>
<evidence type="ECO:0000313" key="2">
    <source>
        <dbReference type="EMBL" id="MBP3959391.1"/>
    </source>
</evidence>
<keyword evidence="3" id="KW-1185">Reference proteome</keyword>
<gene>
    <name evidence="2" type="ORF">J8F10_29460</name>
</gene>
<dbReference type="Gene3D" id="3.40.390.10">
    <property type="entry name" value="Collagenase (Catalytic Domain)"/>
    <property type="match status" value="1"/>
</dbReference>
<sequence>MVSAVRARTRIAGLRVWASKKILNLDRGPKQASVTSGFHFRFTSRGLQRDYSPRFSFSPISRACHMTHTRLFALGSLASLSILLITESVRSEPDVAPFPTPGGYRTVKTAKTIKDSPTTPGALNLAAGYLGVMVGDRSGRPVIEALAPDSPAEEAGLKEGDVVLKLGSEAATTAAWVRDILRSKLAGDSVAFTVSRGGSPKTITTKLKAATSPMAAEAGGGGGKGMGWDDRLPRSWRKPGYNLAIIGVEYPDMKHNPKIEDQAWEDSMFSLGTYKDKNATGQQVFGSMNDYYKELSYGTFKINGKFVGWVEASKKRMDYSSGSGTSAGEKKALLTEALDLYTKKAGKDALKEFDGVFFLYAGARVQTTRGGLYWPHRANVSYGGRSLPYFIVQEGGTTMNDISVFCHEFGHMLGLPDLYARPELPGSEGVGQWCAMSNQIGNGRPQHFSAWSKEVLGWVKPTVIDPSVKQKLILSPIENDPAQCFKIKVRPDGSEYFLLEVRKKTGWDEKLPGEGLLVWRVVNNKPVLEESHGVEGARGPNVHLSSVPYPSAANDSFTPYTIPSSKSQLGGGSTVYITNIRRLPDGRVTFHIGYDYQ</sequence>
<dbReference type="InterPro" id="IPR008757">
    <property type="entry name" value="Peptidase_M6-like_domain"/>
</dbReference>
<dbReference type="PROSITE" id="PS50106">
    <property type="entry name" value="PDZ"/>
    <property type="match status" value="1"/>
</dbReference>